<feature type="compositionally biased region" description="Acidic residues" evidence="1">
    <location>
        <begin position="132"/>
        <end position="149"/>
    </location>
</feature>
<reference evidence="2 3" key="1">
    <citation type="journal article" date="2014" name="Genome Biol. Evol.">
        <title>The genome of the myxosporean Thelohanellus kitauei shows adaptations to nutrient acquisition within its fish host.</title>
        <authorList>
            <person name="Yang Y."/>
            <person name="Xiong J."/>
            <person name="Zhou Z."/>
            <person name="Huo F."/>
            <person name="Miao W."/>
            <person name="Ran C."/>
            <person name="Liu Y."/>
            <person name="Zhang J."/>
            <person name="Feng J."/>
            <person name="Wang M."/>
            <person name="Wang M."/>
            <person name="Wang L."/>
            <person name="Yao B."/>
        </authorList>
    </citation>
    <scope>NUCLEOTIDE SEQUENCE [LARGE SCALE GENOMIC DNA]</scope>
    <source>
        <strain evidence="2">Wuqing</strain>
    </source>
</reference>
<dbReference type="AlphaFoldDB" id="A0A0C2MRM0"/>
<feature type="compositionally biased region" description="Acidic residues" evidence="1">
    <location>
        <begin position="59"/>
        <end position="68"/>
    </location>
</feature>
<evidence type="ECO:0000313" key="2">
    <source>
        <dbReference type="EMBL" id="KII64397.1"/>
    </source>
</evidence>
<feature type="region of interest" description="Disordered" evidence="1">
    <location>
        <begin position="59"/>
        <end position="176"/>
    </location>
</feature>
<comment type="caution">
    <text evidence="2">The sequence shown here is derived from an EMBL/GenBank/DDBJ whole genome shotgun (WGS) entry which is preliminary data.</text>
</comment>
<evidence type="ECO:0000256" key="1">
    <source>
        <dbReference type="SAM" id="MobiDB-lite"/>
    </source>
</evidence>
<dbReference type="Proteomes" id="UP000031668">
    <property type="component" value="Unassembled WGS sequence"/>
</dbReference>
<feature type="compositionally biased region" description="Polar residues" evidence="1">
    <location>
        <begin position="166"/>
        <end position="176"/>
    </location>
</feature>
<sequence>MRDLIKEYVENEGVKIDVNIFRTIKSIVIQIQNPDKDNLEEDEIFESLYGMEGAVEEAVEDWNSENPDEMERTITTSRRSAKSRARQKEEEDDDEDCSVDYVLQKKGTTKGKHSEQNMDEYSGLDPFSGDLLDGDDDFGSAFDFMEDDGPSLRPKPSTRLSKRDNMGSNSSLFSEF</sequence>
<gene>
    <name evidence="2" type="ORF">RF11_10227</name>
</gene>
<organism evidence="2 3">
    <name type="scientific">Thelohanellus kitauei</name>
    <name type="common">Myxosporean</name>
    <dbReference type="NCBI Taxonomy" id="669202"/>
    <lineage>
        <taxon>Eukaryota</taxon>
        <taxon>Metazoa</taxon>
        <taxon>Cnidaria</taxon>
        <taxon>Myxozoa</taxon>
        <taxon>Myxosporea</taxon>
        <taxon>Bivalvulida</taxon>
        <taxon>Platysporina</taxon>
        <taxon>Myxobolidae</taxon>
        <taxon>Thelohanellus</taxon>
    </lineage>
</organism>
<accession>A0A0C2MRM0</accession>
<keyword evidence="3" id="KW-1185">Reference proteome</keyword>
<evidence type="ECO:0000313" key="3">
    <source>
        <dbReference type="Proteomes" id="UP000031668"/>
    </source>
</evidence>
<proteinExistence type="predicted"/>
<protein>
    <submittedName>
        <fullName evidence="2">Uncharacterized protein</fullName>
    </submittedName>
</protein>
<dbReference type="EMBL" id="JWZT01004302">
    <property type="protein sequence ID" value="KII64397.1"/>
    <property type="molecule type" value="Genomic_DNA"/>
</dbReference>
<name>A0A0C2MRM0_THEKT</name>